<dbReference type="InterPro" id="IPR058009">
    <property type="entry name" value="TTP_Phage_16"/>
</dbReference>
<dbReference type="Proteomes" id="UP000266910">
    <property type="component" value="Genome"/>
</dbReference>
<dbReference type="RefSeq" id="YP_010655834.1">
    <property type="nucleotide sequence ID" value="NC_070832.1"/>
</dbReference>
<accession>A0A3G2K9W8</accession>
<gene>
    <name evidence="1" type="primary">15</name>
    <name evidence="1" type="ORF">PBI_AUXILIUM_15</name>
</gene>
<dbReference type="GeneID" id="77931706"/>
<sequence>MTEIPSTPADGNEKVLLVPAIADTAAPTVTELTAPGVVDISCYLTGDGWSPSLSEQVISDERKCSKQTFEQPGRSQRGLDVTYIDNTNSPNATTDNKAKDTLVPGVAQYVVVRRGKDFESAIATGDKVSVSPIKAGQYNELPGAANEVLKISQKLFITGKHQVSVAVVAGS</sequence>
<dbReference type="KEGG" id="vg:77931706"/>
<dbReference type="Pfam" id="PF25595">
    <property type="entry name" value="Phage_TTP_16"/>
    <property type="match status" value="1"/>
</dbReference>
<keyword evidence="2" id="KW-1185">Reference proteome</keyword>
<evidence type="ECO:0000313" key="2">
    <source>
        <dbReference type="Proteomes" id="UP000266910"/>
    </source>
</evidence>
<evidence type="ECO:0000313" key="1">
    <source>
        <dbReference type="EMBL" id="AYN55795.1"/>
    </source>
</evidence>
<name>A0A3G2K9W8_9CAUD</name>
<proteinExistence type="predicted"/>
<dbReference type="EMBL" id="MH834598">
    <property type="protein sequence ID" value="AYN55795.1"/>
    <property type="molecule type" value="Genomic_DNA"/>
</dbReference>
<reference evidence="1 2" key="1">
    <citation type="submission" date="2018-09" db="EMBL/GenBank/DDBJ databases">
        <authorList>
            <person name="Rimple P.A."/>
            <person name="Stoner T.H."/>
            <person name="Garlena R.A."/>
            <person name="Russell D.A."/>
            <person name="Pope W.H."/>
            <person name="Jacobs-Sera D."/>
            <person name="Hatfull G.F."/>
        </authorList>
    </citation>
    <scope>NUCLEOTIDE SEQUENCE [LARGE SCALE GENOMIC DNA]</scope>
</reference>
<organism evidence="1 2">
    <name type="scientific">Arthrobacter phage Auxilium</name>
    <dbReference type="NCBI Taxonomy" id="2419948"/>
    <lineage>
        <taxon>Viruses</taxon>
        <taxon>Duplodnaviria</taxon>
        <taxon>Heunggongvirae</taxon>
        <taxon>Uroviricota</taxon>
        <taxon>Caudoviricetes</taxon>
        <taxon>Richievirus</taxon>
        <taxon>Richievirus auxilium</taxon>
    </lineage>
</organism>
<protein>
    <submittedName>
        <fullName evidence="1">Major tail protein</fullName>
    </submittedName>
</protein>